<proteinExistence type="predicted"/>
<accession>A0A0T7P731</accession>
<dbReference type="Proteomes" id="UP000041356">
    <property type="component" value="Unassembled WGS sequence"/>
</dbReference>
<protein>
    <submittedName>
        <fullName evidence="1">Lambda Phage CIII</fullName>
    </submittedName>
</protein>
<evidence type="ECO:0000313" key="4">
    <source>
        <dbReference type="Proteomes" id="UP000048841"/>
    </source>
</evidence>
<name>A0A0T7P731_YEREN</name>
<organism evidence="1 4">
    <name type="scientific">Yersinia enterocolitica</name>
    <dbReference type="NCBI Taxonomy" id="630"/>
    <lineage>
        <taxon>Bacteria</taxon>
        <taxon>Pseudomonadati</taxon>
        <taxon>Pseudomonadota</taxon>
        <taxon>Gammaproteobacteria</taxon>
        <taxon>Enterobacterales</taxon>
        <taxon>Yersiniaceae</taxon>
        <taxon>Yersinia</taxon>
    </lineage>
</organism>
<dbReference type="Pfam" id="PF02061">
    <property type="entry name" value="Lambda_CIII"/>
    <property type="match status" value="1"/>
</dbReference>
<dbReference type="EMBL" id="CGBR01000023">
    <property type="protein sequence ID" value="CFQ68305.1"/>
    <property type="molecule type" value="Genomic_DNA"/>
</dbReference>
<dbReference type="RefSeq" id="WP_113773209.1">
    <property type="nucleotide sequence ID" value="NZ_CFLA01000035.1"/>
</dbReference>
<dbReference type="EMBL" id="CPZF01000009">
    <property type="protein sequence ID" value="CNG11040.1"/>
    <property type="molecule type" value="Genomic_DNA"/>
</dbReference>
<dbReference type="GeneID" id="75142110"/>
<evidence type="ECO:0000313" key="2">
    <source>
        <dbReference type="EMBL" id="CNG11040.1"/>
    </source>
</evidence>
<dbReference type="Proteomes" id="UP000048841">
    <property type="component" value="Unassembled WGS sequence"/>
</dbReference>
<dbReference type="AlphaFoldDB" id="A0A0T7P731"/>
<dbReference type="InterPro" id="IPR013056">
    <property type="entry name" value="Phage_lambda_CIII"/>
</dbReference>
<gene>
    <name evidence="2" type="ORF">ERS137939_03261</name>
    <name evidence="1" type="ORF">ERS137941_02987</name>
</gene>
<sequence length="43" mass="4872">MHTFCIAGWPCVGCSETLLDRICRNVKNGARRLIEILNQRGEP</sequence>
<evidence type="ECO:0000313" key="1">
    <source>
        <dbReference type="EMBL" id="CFQ68305.1"/>
    </source>
</evidence>
<reference evidence="1 4" key="2">
    <citation type="submission" date="2015-03" db="EMBL/GenBank/DDBJ databases">
        <authorList>
            <person name="Murphy D."/>
        </authorList>
    </citation>
    <scope>NUCLEOTIDE SEQUENCE [LARGE SCALE GENOMIC DNA]</scope>
    <source>
        <strain evidence="1 4">IP26249</strain>
    </source>
</reference>
<evidence type="ECO:0000313" key="3">
    <source>
        <dbReference type="Proteomes" id="UP000041356"/>
    </source>
</evidence>
<reference evidence="2 3" key="1">
    <citation type="submission" date="2015-03" db="EMBL/GenBank/DDBJ databases">
        <authorList>
            <consortium name="Pathogen Informatics"/>
            <person name="Murphy D."/>
        </authorList>
    </citation>
    <scope>NUCLEOTIDE SEQUENCE [LARGE SCALE GENOMIC DNA]</scope>
    <source>
        <strain evidence="2 3">IP27818</strain>
    </source>
</reference>